<keyword evidence="3" id="KW-0472">Membrane</keyword>
<dbReference type="InterPro" id="IPR002130">
    <property type="entry name" value="Cyclophilin-type_PPIase_dom"/>
</dbReference>
<evidence type="ECO:0000256" key="3">
    <source>
        <dbReference type="SAM" id="Phobius"/>
    </source>
</evidence>
<protein>
    <recommendedName>
        <fullName evidence="4">PPIase cyclophilin-type domain-containing protein</fullName>
    </recommendedName>
</protein>
<comment type="similarity">
    <text evidence="1">Belongs to the cyclophilin-type PPIase family.</text>
</comment>
<dbReference type="Gene3D" id="2.40.100.10">
    <property type="entry name" value="Cyclophilin-like"/>
    <property type="match status" value="2"/>
</dbReference>
<feature type="compositionally biased region" description="Polar residues" evidence="2">
    <location>
        <begin position="313"/>
        <end position="326"/>
    </location>
</feature>
<dbReference type="EMBL" id="HBFM01021150">
    <property type="protein sequence ID" value="CAD8778601.1"/>
    <property type="molecule type" value="Transcribed_RNA"/>
</dbReference>
<reference evidence="5" key="1">
    <citation type="submission" date="2021-01" db="EMBL/GenBank/DDBJ databases">
        <authorList>
            <person name="Corre E."/>
            <person name="Pelletier E."/>
            <person name="Niang G."/>
            <person name="Scheremetjew M."/>
            <person name="Finn R."/>
            <person name="Kale V."/>
            <person name="Holt S."/>
            <person name="Cochrane G."/>
            <person name="Meng A."/>
            <person name="Brown T."/>
            <person name="Cohen L."/>
        </authorList>
    </citation>
    <scope>NUCLEOTIDE SEQUENCE</scope>
    <source>
        <strain evidence="5">SAG 63-3</strain>
    </source>
</reference>
<dbReference type="InterPro" id="IPR003609">
    <property type="entry name" value="Pan_app"/>
</dbReference>
<dbReference type="AlphaFoldDB" id="A0A7S0YMU3"/>
<keyword evidence="3" id="KW-0812">Transmembrane</keyword>
<sequence>MVRPSSRSRHSSSTNANASSARILFTGFSTLAICIWALFILRNHQKHVHEWNSIKTPDRFDTKGHFLSRSERLFDSNGKNGLKDETSIIVKVISSTDNASSTSFPSSSISLSPSTLTSLSPSVAATFLKDTISNISVIVDKCNIDPNNEYHGEVVAWGPNNIQPSAESCCNSCQETEECTAWVWCGQTSGCGSDRTFRECWLKKVPIADVMARRGQGHKKILWTAGSCFPRKVLDEWETQKNVRAAAEASRLRALKEDVSLPLVYLDISLDDKPLGRVEMILFVKDAPRAAENMRLMCSGELDRKADRRSITDRNSSGSNALTTTAANSNRPRTLVGSTFYRIIDQFIDQTGAWFDGAFNGNFDDDIGGLALMHNRSGLLSMANAGPNTNGGHFSIVVAPAPHLNGHYTIFGEVVSGLEHVMTINQLTRTRGTDGRELLQSDAAKITGCGQVRRGTYVDSIEFKAIIKAEIDRIIYYRSLANAERTRLDNLRRNESLPLVFFEVAIDGLYRGRMDLVLLADVAPLATENLLLLATGEAGLAPPGHEGAGLNYHLKGAYYYRIIDQFIDQTGVSTDSPLGGLFLDDAGGLALQHDRPGLLSMANIGPNTNGAHFSTVVAPAPHLNGHYVVFGEVVSGFNVALEVNKLSKGLPNNELLNSKRAQIINCGVLRRGAVVESKGYKDIIDREKTRILANRKSNRR</sequence>
<dbReference type="GO" id="GO:0005737">
    <property type="term" value="C:cytoplasm"/>
    <property type="evidence" value="ECO:0007669"/>
    <property type="project" value="TreeGrafter"/>
</dbReference>
<dbReference type="GO" id="GO:0003755">
    <property type="term" value="F:peptidyl-prolyl cis-trans isomerase activity"/>
    <property type="evidence" value="ECO:0007669"/>
    <property type="project" value="InterPro"/>
</dbReference>
<accession>A0A7S0YMU3</accession>
<dbReference type="PANTHER" id="PTHR11071">
    <property type="entry name" value="PEPTIDYL-PROLYL CIS-TRANS ISOMERASE"/>
    <property type="match status" value="1"/>
</dbReference>
<dbReference type="PRINTS" id="PR00153">
    <property type="entry name" value="CSAPPISMRASE"/>
</dbReference>
<dbReference type="SUPFAM" id="SSF50891">
    <property type="entry name" value="Cyclophilin-like"/>
    <property type="match status" value="2"/>
</dbReference>
<dbReference type="Gene3D" id="3.50.4.10">
    <property type="entry name" value="Hepatocyte Growth Factor"/>
    <property type="match status" value="1"/>
</dbReference>
<name>A0A7S0YMU3_9CHLO</name>
<dbReference type="GO" id="GO:0006457">
    <property type="term" value="P:protein folding"/>
    <property type="evidence" value="ECO:0007669"/>
    <property type="project" value="TreeGrafter"/>
</dbReference>
<feature type="domain" description="PPIase cyclophilin-type" evidence="4">
    <location>
        <begin position="501"/>
        <end position="668"/>
    </location>
</feature>
<dbReference type="PROSITE" id="PS50072">
    <property type="entry name" value="CSA_PPIASE_2"/>
    <property type="match status" value="2"/>
</dbReference>
<dbReference type="Pfam" id="PF00160">
    <property type="entry name" value="Pro_isomerase"/>
    <property type="match status" value="2"/>
</dbReference>
<evidence type="ECO:0000256" key="1">
    <source>
        <dbReference type="ARBA" id="ARBA00007365"/>
    </source>
</evidence>
<dbReference type="PANTHER" id="PTHR11071:SF561">
    <property type="entry name" value="PEPTIDYL-PROLYL CIS-TRANS ISOMERASE D-RELATED"/>
    <property type="match status" value="1"/>
</dbReference>
<keyword evidence="3" id="KW-1133">Transmembrane helix</keyword>
<gene>
    <name evidence="5" type="ORF">PPAR00522_LOCUS13775</name>
</gene>
<feature type="region of interest" description="Disordered" evidence="2">
    <location>
        <begin position="307"/>
        <end position="326"/>
    </location>
</feature>
<proteinExistence type="inferred from homology"/>
<dbReference type="Pfam" id="PF14295">
    <property type="entry name" value="PAN_4"/>
    <property type="match status" value="1"/>
</dbReference>
<evidence type="ECO:0000313" key="5">
    <source>
        <dbReference type="EMBL" id="CAD8778601.1"/>
    </source>
</evidence>
<evidence type="ECO:0000256" key="2">
    <source>
        <dbReference type="SAM" id="MobiDB-lite"/>
    </source>
</evidence>
<dbReference type="GO" id="GO:0016018">
    <property type="term" value="F:cyclosporin A binding"/>
    <property type="evidence" value="ECO:0007669"/>
    <property type="project" value="TreeGrafter"/>
</dbReference>
<feature type="domain" description="PPIase cyclophilin-type" evidence="4">
    <location>
        <begin position="265"/>
        <end position="451"/>
    </location>
</feature>
<organism evidence="5">
    <name type="scientific">Polytomella parva</name>
    <dbReference type="NCBI Taxonomy" id="51329"/>
    <lineage>
        <taxon>Eukaryota</taxon>
        <taxon>Viridiplantae</taxon>
        <taxon>Chlorophyta</taxon>
        <taxon>core chlorophytes</taxon>
        <taxon>Chlorophyceae</taxon>
        <taxon>CS clade</taxon>
        <taxon>Chlamydomonadales</taxon>
        <taxon>Chlamydomonadaceae</taxon>
        <taxon>Polytomella</taxon>
    </lineage>
</organism>
<feature type="transmembrane region" description="Helical" evidence="3">
    <location>
        <begin position="21"/>
        <end position="41"/>
    </location>
</feature>
<dbReference type="InterPro" id="IPR029000">
    <property type="entry name" value="Cyclophilin-like_dom_sf"/>
</dbReference>
<evidence type="ECO:0000259" key="4">
    <source>
        <dbReference type="PROSITE" id="PS50072"/>
    </source>
</evidence>